<keyword evidence="3" id="KW-1185">Reference proteome</keyword>
<evidence type="ECO:0000313" key="3">
    <source>
        <dbReference type="Proteomes" id="UP001597326"/>
    </source>
</evidence>
<dbReference type="InterPro" id="IPR033186">
    <property type="entry name" value="HerA_C"/>
</dbReference>
<name>A0ABW4RV46_9ACTN</name>
<dbReference type="InterPro" id="IPR027417">
    <property type="entry name" value="P-loop_NTPase"/>
</dbReference>
<reference evidence="3" key="1">
    <citation type="journal article" date="2019" name="Int. J. Syst. Evol. Microbiol.">
        <title>The Global Catalogue of Microorganisms (GCM) 10K type strain sequencing project: providing services to taxonomists for standard genome sequencing and annotation.</title>
        <authorList>
            <consortium name="The Broad Institute Genomics Platform"/>
            <consortium name="The Broad Institute Genome Sequencing Center for Infectious Disease"/>
            <person name="Wu L."/>
            <person name="Ma J."/>
        </authorList>
    </citation>
    <scope>NUCLEOTIDE SEQUENCE [LARGE SCALE GENOMIC DNA]</scope>
    <source>
        <strain evidence="3">CAIM 431</strain>
    </source>
</reference>
<organism evidence="2 3">
    <name type="scientific">Luteococcus peritonei</name>
    <dbReference type="NCBI Taxonomy" id="88874"/>
    <lineage>
        <taxon>Bacteria</taxon>
        <taxon>Bacillati</taxon>
        <taxon>Actinomycetota</taxon>
        <taxon>Actinomycetes</taxon>
        <taxon>Propionibacteriales</taxon>
        <taxon>Propionibacteriaceae</taxon>
        <taxon>Luteococcus</taxon>
    </lineage>
</organism>
<dbReference type="SMART" id="SM00382">
    <property type="entry name" value="AAA"/>
    <property type="match status" value="1"/>
</dbReference>
<dbReference type="Pfam" id="PF05872">
    <property type="entry name" value="HerA_C"/>
    <property type="match status" value="1"/>
</dbReference>
<comment type="caution">
    <text evidence="2">The sequence shown here is derived from an EMBL/GenBank/DDBJ whole genome shotgun (WGS) entry which is preliminary data.</text>
</comment>
<accession>A0ABW4RV46</accession>
<evidence type="ECO:0000313" key="2">
    <source>
        <dbReference type="EMBL" id="MFD1889929.1"/>
    </source>
</evidence>
<dbReference type="Gene3D" id="3.40.50.300">
    <property type="entry name" value="P-loop containing nucleotide triphosphate hydrolases"/>
    <property type="match status" value="2"/>
</dbReference>
<dbReference type="InterPro" id="IPR003593">
    <property type="entry name" value="AAA+_ATPase"/>
</dbReference>
<dbReference type="RefSeq" id="WP_343872854.1">
    <property type="nucleotide sequence ID" value="NZ_BAAAIX010000013.1"/>
</dbReference>
<dbReference type="PANTHER" id="PTHR30121:SF6">
    <property type="entry name" value="SLR6007 PROTEIN"/>
    <property type="match status" value="1"/>
</dbReference>
<dbReference type="SUPFAM" id="SSF52540">
    <property type="entry name" value="P-loop containing nucleoside triphosphate hydrolases"/>
    <property type="match status" value="1"/>
</dbReference>
<evidence type="ECO:0000259" key="1">
    <source>
        <dbReference type="SMART" id="SM00382"/>
    </source>
</evidence>
<sequence length="523" mass="55712">MTEAASEAVAQITAGYTFDEPAIELGVLVEGGSPVPEAKVRIPLGMLNRHGLVAGATGTGKTKTLQLMAEQISNAGVPVFAADIKGDLSGLASAGTSSDKLLERTGAIGQDWQGVANPVEFYSLGGQGHGVPLRATVTSFGPLLLSKVLGLNPTQESSLGLVFHYADTKGLLLLDLEDLQALLTFLTSDEGKAELKGIGGLSSATVGVILREIITLSDQGAEAFFGEPEFETADLLRTAQDGRGIISLLELPNLVDRPAMFSTFLMWLLAELFHDLPEVGDVDQPRLVFFFDEAHLLFDGASKEFLDSIAQTVRLIRSKGVGVFFVTQTPKDVPDDVLAQLGSRVQHQLRAHTPNDAKALKQTVATFPKSHYDLAETLQQLGIGEAIVTVMDPDGAPTPVAWTRMRAPQSLMAPTPDDQLDAAVKASSLQAKYGTEVNRESAYEVLNAKIQASAEAAAAEAAAKEQAKVEKAQQAAERASAPRGRAREEKGIVQEVVGSSAFKQFARSAGREIVRSLFGTRRR</sequence>
<dbReference type="Proteomes" id="UP001597326">
    <property type="component" value="Unassembled WGS sequence"/>
</dbReference>
<feature type="domain" description="AAA+ ATPase" evidence="1">
    <location>
        <begin position="47"/>
        <end position="355"/>
    </location>
</feature>
<dbReference type="EMBL" id="JBHUFZ010000016">
    <property type="protein sequence ID" value="MFD1889929.1"/>
    <property type="molecule type" value="Genomic_DNA"/>
</dbReference>
<dbReference type="InterPro" id="IPR051162">
    <property type="entry name" value="T4SS_component"/>
</dbReference>
<proteinExistence type="predicted"/>
<dbReference type="PANTHER" id="PTHR30121">
    <property type="entry name" value="UNCHARACTERIZED PROTEIN YJGR-RELATED"/>
    <property type="match status" value="1"/>
</dbReference>
<protein>
    <submittedName>
        <fullName evidence="2">Helicase HerA-like domain-containing protein</fullName>
    </submittedName>
</protein>
<gene>
    <name evidence="2" type="ORF">ACFSCS_06965</name>
</gene>